<dbReference type="RefSeq" id="WP_231569873.1">
    <property type="nucleotide sequence ID" value="NZ_LAOJ01000001.1"/>
</dbReference>
<keyword evidence="1" id="KW-0677">Repeat</keyword>
<feature type="repeat" description="ANK" evidence="3">
    <location>
        <begin position="456"/>
        <end position="488"/>
    </location>
</feature>
<dbReference type="STRING" id="33990.A3306_05495"/>
<dbReference type="Pfam" id="PF12796">
    <property type="entry name" value="Ank_2"/>
    <property type="match status" value="3"/>
</dbReference>
<dbReference type="SUPFAM" id="SSF48403">
    <property type="entry name" value="Ankyrin repeat"/>
    <property type="match status" value="2"/>
</dbReference>
<dbReference type="SMART" id="SM00248">
    <property type="entry name" value="ANK"/>
    <property type="match status" value="10"/>
</dbReference>
<dbReference type="PANTHER" id="PTHR24198">
    <property type="entry name" value="ANKYRIN REPEAT AND PROTEIN KINASE DOMAIN-CONTAINING PROTEIN"/>
    <property type="match status" value="1"/>
</dbReference>
<keyword evidence="2 3" id="KW-0040">ANK repeat</keyword>
<evidence type="ECO:0000256" key="2">
    <source>
        <dbReference type="ARBA" id="ARBA00023043"/>
    </source>
</evidence>
<dbReference type="PATRIC" id="fig|1359194.3.peg.400"/>
<reference evidence="5 6" key="1">
    <citation type="submission" date="2015-02" db="EMBL/GenBank/DDBJ databases">
        <title>Genome Sequencing of Rickettsiales.</title>
        <authorList>
            <person name="Daugherty S.C."/>
            <person name="Su Q."/>
            <person name="Abolude K."/>
            <person name="Beier-Sexton M."/>
            <person name="Carlyon J.A."/>
            <person name="Carter R."/>
            <person name="Day N.P."/>
            <person name="Dumler S.J."/>
            <person name="Dyachenko V."/>
            <person name="Godinez A."/>
            <person name="Kurtti T.J."/>
            <person name="Lichay M."/>
            <person name="Mullins K.E."/>
            <person name="Ott S."/>
            <person name="Pappas-Brown V."/>
            <person name="Paris D.H."/>
            <person name="Patel P."/>
            <person name="Richards A.L."/>
            <person name="Sadzewicz L."/>
            <person name="Sears K."/>
            <person name="Seidman D."/>
            <person name="Sengamalay N."/>
            <person name="Stenos J."/>
            <person name="Tallon L.J."/>
            <person name="Vincent G."/>
            <person name="Fraser C.M."/>
            <person name="Munderloh U."/>
            <person name="Dunning-Hotopp J.C."/>
        </authorList>
    </citation>
    <scope>NUCLEOTIDE SEQUENCE [LARGE SCALE GENOMIC DNA]</scope>
    <source>
        <strain evidence="5 6">RML Mogi</strain>
    </source>
</reference>
<feature type="repeat" description="ANK" evidence="3">
    <location>
        <begin position="122"/>
        <end position="154"/>
    </location>
</feature>
<accession>A0A0F3QK24</accession>
<dbReference type="PROSITE" id="PS50088">
    <property type="entry name" value="ANK_REPEAT"/>
    <property type="match status" value="6"/>
</dbReference>
<dbReference type="AlphaFoldDB" id="A0A0F3QK24"/>
<dbReference type="InterPro" id="IPR002110">
    <property type="entry name" value="Ankyrin_rpt"/>
</dbReference>
<dbReference type="PROSITE" id="PS50297">
    <property type="entry name" value="ANK_REP_REGION"/>
    <property type="match status" value="3"/>
</dbReference>
<evidence type="ECO:0000256" key="4">
    <source>
        <dbReference type="SAM" id="Coils"/>
    </source>
</evidence>
<proteinExistence type="predicted"/>
<sequence length="1020" mass="117785">MHKDTKLLDEIKNIKSKLKSGKPAVAPKPTPKQIKAWEETHKSHLNLDTKNSSIPVPPPMPDHVLLQTSKTLSVSTLPNIKFNTINQAKFLKAIEDYDLDKIKELISSNTIKIDSFGKRGKLGKTPLQYAIINDKPELAKLLIDAGANINVKTQNGRNLFELAMYNSASDQTFELLLKTNININSMDLRALSRLHNKLFSILLKPANDINTTIGKFNRTLLHQAAERNNIKKAQILINHNINVEAQDITGETALHMLKTSKMAKILLKAGSNTEAQNKLGRTPLHNAILQANKRQVNIKNIHNIVLKLIKSGANPNAVDYYGFTPLEYAIRINDSKIFKLLIKNNAKFKKNRYELFCQALESGNLTATKYLFKKEFLNNINDKNGQNYLYYIATGGNKEVLEYLVKKNHDNGKKILTQFVDKQRNTPIHIAAQNGQFEIIKNFQKLGFDINARNADGETVLHILARAQNGEMIKELIKLGADINIKNKIGKTALDKVEEDFKGISKKISNKQLQELFEESNIIARTGRIEDETKYLYQYRQDGYYKNIEREGNRGRSATLLVPEVNISLFFTGIGLLYNANDSTIRHFMPHDFWTDNARRTEDFFNMRLDNKKFVQTHSKEKFLKTYKNFLKDNPQKDYNEIIANLYPKGLIGIALQNDDLEHKLYALEAKYYVSEKYNMDLPMTIVKNKKLIPWNPTISEIKELLAKTNIENYPKYGFTYKGEELISLNKNEVTYNEVKKFFDDIDSNNTENNLHKLFNLVNNRLQNDNLSTIDDLKDFIIHKEDIKNLFVELEEKDKAIINENSKKLNKQELEDKVLTALSTMQSLRSEKDSFPQLENYKSIEDILSKELAEEKRIPSIINNLKELLQADIIEMLKQNQNYKEFKEKVNNIINTDSKKELPLLKQKLRDLEEWCDKNINTDKTHILRNFGKVVKHAILAILNAGNKTTFEREKKKINFYLHAIKNSRQNISITVEKIRNVIKHTPSDSIRFIPNKNHISREQIYLLLIRVNKNYKLMK</sequence>
<organism evidence="5 6">
    <name type="scientific">Rickettsia bellii str. RML Mogi</name>
    <dbReference type="NCBI Taxonomy" id="1359194"/>
    <lineage>
        <taxon>Bacteria</taxon>
        <taxon>Pseudomonadati</taxon>
        <taxon>Pseudomonadota</taxon>
        <taxon>Alphaproteobacteria</taxon>
        <taxon>Rickettsiales</taxon>
        <taxon>Rickettsiaceae</taxon>
        <taxon>Rickettsieae</taxon>
        <taxon>Rickettsia</taxon>
        <taxon>belli group</taxon>
    </lineage>
</organism>
<feature type="repeat" description="ANK" evidence="3">
    <location>
        <begin position="279"/>
        <end position="320"/>
    </location>
</feature>
<evidence type="ECO:0000313" key="5">
    <source>
        <dbReference type="EMBL" id="KJV91779.1"/>
    </source>
</evidence>
<dbReference type="EMBL" id="LAOJ01000001">
    <property type="protein sequence ID" value="KJV91779.1"/>
    <property type="molecule type" value="Genomic_DNA"/>
</dbReference>
<comment type="caution">
    <text evidence="5">The sequence shown here is derived from an EMBL/GenBank/DDBJ whole genome shotgun (WGS) entry which is preliminary data.</text>
</comment>
<feature type="coiled-coil region" evidence="4">
    <location>
        <begin position="792"/>
        <end position="831"/>
    </location>
</feature>
<evidence type="ECO:0000313" key="6">
    <source>
        <dbReference type="Proteomes" id="UP000033689"/>
    </source>
</evidence>
<feature type="repeat" description="ANK" evidence="3">
    <location>
        <begin position="321"/>
        <end position="353"/>
    </location>
</feature>
<protein>
    <submittedName>
        <fullName evidence="5">Ankyrin repeat family protein</fullName>
    </submittedName>
</protein>
<name>A0A0F3QK24_RICBE</name>
<dbReference type="InterPro" id="IPR036770">
    <property type="entry name" value="Ankyrin_rpt-contain_sf"/>
</dbReference>
<dbReference type="PRINTS" id="PR01415">
    <property type="entry name" value="ANKYRIN"/>
</dbReference>
<feature type="repeat" description="ANK" evidence="3">
    <location>
        <begin position="216"/>
        <end position="248"/>
    </location>
</feature>
<dbReference type="Pfam" id="PF13637">
    <property type="entry name" value="Ank_4"/>
    <property type="match status" value="1"/>
</dbReference>
<feature type="repeat" description="ANK" evidence="3">
    <location>
        <begin position="423"/>
        <end position="455"/>
    </location>
</feature>
<dbReference type="PANTHER" id="PTHR24198:SF165">
    <property type="entry name" value="ANKYRIN REPEAT-CONTAINING PROTEIN-RELATED"/>
    <property type="match status" value="1"/>
</dbReference>
<dbReference type="Pfam" id="PF00023">
    <property type="entry name" value="Ank"/>
    <property type="match status" value="1"/>
</dbReference>
<dbReference type="Proteomes" id="UP000033689">
    <property type="component" value="Unassembled WGS sequence"/>
</dbReference>
<keyword evidence="4" id="KW-0175">Coiled coil</keyword>
<evidence type="ECO:0000256" key="3">
    <source>
        <dbReference type="PROSITE-ProRule" id="PRU00023"/>
    </source>
</evidence>
<dbReference type="Gene3D" id="1.25.40.20">
    <property type="entry name" value="Ankyrin repeat-containing domain"/>
    <property type="match status" value="3"/>
</dbReference>
<evidence type="ECO:0000256" key="1">
    <source>
        <dbReference type="ARBA" id="ARBA00022737"/>
    </source>
</evidence>
<gene>
    <name evidence="5" type="ORF">RBEMOGI_0387</name>
</gene>